<organism evidence="2 3">
    <name type="scientific">Pocillopora meandrina</name>
    <dbReference type="NCBI Taxonomy" id="46732"/>
    <lineage>
        <taxon>Eukaryota</taxon>
        <taxon>Metazoa</taxon>
        <taxon>Cnidaria</taxon>
        <taxon>Anthozoa</taxon>
        <taxon>Hexacorallia</taxon>
        <taxon>Scleractinia</taxon>
        <taxon>Astrocoeniina</taxon>
        <taxon>Pocilloporidae</taxon>
        <taxon>Pocillopora</taxon>
    </lineage>
</organism>
<name>A0AAU9VZD7_9CNID</name>
<protein>
    <submittedName>
        <fullName evidence="2">Uncharacterized protein</fullName>
    </submittedName>
</protein>
<reference evidence="2 3" key="1">
    <citation type="submission" date="2022-05" db="EMBL/GenBank/DDBJ databases">
        <authorList>
            <consortium name="Genoscope - CEA"/>
            <person name="William W."/>
        </authorList>
    </citation>
    <scope>NUCLEOTIDE SEQUENCE [LARGE SCALE GENOMIC DNA]</scope>
</reference>
<comment type="caution">
    <text evidence="2">The sequence shown here is derived from an EMBL/GenBank/DDBJ whole genome shotgun (WGS) entry which is preliminary data.</text>
</comment>
<evidence type="ECO:0000313" key="3">
    <source>
        <dbReference type="Proteomes" id="UP001159428"/>
    </source>
</evidence>
<keyword evidence="3" id="KW-1185">Reference proteome</keyword>
<dbReference type="EMBL" id="CALNXJ010000005">
    <property type="protein sequence ID" value="CAH3040429.1"/>
    <property type="molecule type" value="Genomic_DNA"/>
</dbReference>
<evidence type="ECO:0000256" key="1">
    <source>
        <dbReference type="SAM" id="MobiDB-lite"/>
    </source>
</evidence>
<feature type="region of interest" description="Disordered" evidence="1">
    <location>
        <begin position="203"/>
        <end position="227"/>
    </location>
</feature>
<dbReference type="Proteomes" id="UP001159428">
    <property type="component" value="Unassembled WGS sequence"/>
</dbReference>
<evidence type="ECO:0000313" key="2">
    <source>
        <dbReference type="EMBL" id="CAH3040429.1"/>
    </source>
</evidence>
<sequence>MNSNGLILLEFCTRFQLSFMGTMFQLRHSLKNTWQHLRSKHWHQLDHVLSNMAAQSYVTLTNVNRAANCFIDHKLPISKCLFSIKNKKRGTRPPKKPDTRLDDDKKVLLEQFLDERLSTCNTDVDELRAVLQNAAAHWQEEKMVHAIKKLLQDENMDRHVLRRRIRELKNSWFRHRAEEAERYSQEKNHRDFYGTLNAVYGPRSRTSHPVKSRNGELLTAPDMIKDS</sequence>
<dbReference type="AlphaFoldDB" id="A0AAU9VZD7"/>
<accession>A0AAU9VZD7</accession>
<proteinExistence type="predicted"/>
<gene>
    <name evidence="2" type="ORF">PMEA_00026024</name>
</gene>